<reference evidence="2" key="1">
    <citation type="journal article" date="2014" name="Science">
        <title>Ancient hybridizations among the ancestral genomes of bread wheat.</title>
        <authorList>
            <consortium name="International Wheat Genome Sequencing Consortium,"/>
            <person name="Marcussen T."/>
            <person name="Sandve S.R."/>
            <person name="Heier L."/>
            <person name="Spannagl M."/>
            <person name="Pfeifer M."/>
            <person name="Jakobsen K.S."/>
            <person name="Wulff B.B."/>
            <person name="Steuernagel B."/>
            <person name="Mayer K.F."/>
            <person name="Olsen O.A."/>
        </authorList>
    </citation>
    <scope>NUCLEOTIDE SEQUENCE [LARGE SCALE GENOMIC DNA]</scope>
    <source>
        <strain evidence="2">cv. AL8/78</strain>
    </source>
</reference>
<sequence length="50" mass="5568">MDRSTVQETCLSLSFQKNCVINNRTPYTTVSNPLPLMPTEKDAIEPSSLP</sequence>
<keyword evidence="2" id="KW-1185">Reference proteome</keyword>
<evidence type="ECO:0000313" key="1">
    <source>
        <dbReference type="EnsemblPlants" id="AET1Gv20617000.21"/>
    </source>
</evidence>
<name>A0A452Z375_AEGTS</name>
<protein>
    <submittedName>
        <fullName evidence="1">Uncharacterized protein</fullName>
    </submittedName>
</protein>
<reference evidence="1" key="5">
    <citation type="journal article" date="2021" name="G3 (Bethesda)">
        <title>Aegilops tauschii genome assembly Aet v5.0 features greater sequence contiguity and improved annotation.</title>
        <authorList>
            <person name="Wang L."/>
            <person name="Zhu T."/>
            <person name="Rodriguez J.C."/>
            <person name="Deal K.R."/>
            <person name="Dubcovsky J."/>
            <person name="McGuire P.E."/>
            <person name="Lux T."/>
            <person name="Spannagl M."/>
            <person name="Mayer K.F.X."/>
            <person name="Baldrich P."/>
            <person name="Meyers B.C."/>
            <person name="Huo N."/>
            <person name="Gu Y.Q."/>
            <person name="Zhou H."/>
            <person name="Devos K.M."/>
            <person name="Bennetzen J.L."/>
            <person name="Unver T."/>
            <person name="Budak H."/>
            <person name="Gulick P.J."/>
            <person name="Galiba G."/>
            <person name="Kalapos B."/>
            <person name="Nelson D.R."/>
            <person name="Li P."/>
            <person name="You F.M."/>
            <person name="Luo M.C."/>
            <person name="Dvorak J."/>
        </authorList>
    </citation>
    <scope>NUCLEOTIDE SEQUENCE [LARGE SCALE GENOMIC DNA]</scope>
    <source>
        <strain evidence="1">cv. AL8/78</strain>
    </source>
</reference>
<dbReference type="Gramene" id="AET1Gv20617000.21">
    <property type="protein sequence ID" value="AET1Gv20617000.21"/>
    <property type="gene ID" value="AET1Gv20617000"/>
</dbReference>
<evidence type="ECO:0000313" key="2">
    <source>
        <dbReference type="Proteomes" id="UP000015105"/>
    </source>
</evidence>
<dbReference type="Proteomes" id="UP000015105">
    <property type="component" value="Chromosome 1D"/>
</dbReference>
<reference evidence="2" key="2">
    <citation type="journal article" date="2017" name="Nat. Plants">
        <title>The Aegilops tauschii genome reveals multiple impacts of transposons.</title>
        <authorList>
            <person name="Zhao G."/>
            <person name="Zou C."/>
            <person name="Li K."/>
            <person name="Wang K."/>
            <person name="Li T."/>
            <person name="Gao L."/>
            <person name="Zhang X."/>
            <person name="Wang H."/>
            <person name="Yang Z."/>
            <person name="Liu X."/>
            <person name="Jiang W."/>
            <person name="Mao L."/>
            <person name="Kong X."/>
            <person name="Jiao Y."/>
            <person name="Jia J."/>
        </authorList>
    </citation>
    <scope>NUCLEOTIDE SEQUENCE [LARGE SCALE GENOMIC DNA]</scope>
    <source>
        <strain evidence="2">cv. AL8/78</strain>
    </source>
</reference>
<organism evidence="1 2">
    <name type="scientific">Aegilops tauschii subsp. strangulata</name>
    <name type="common">Goatgrass</name>
    <dbReference type="NCBI Taxonomy" id="200361"/>
    <lineage>
        <taxon>Eukaryota</taxon>
        <taxon>Viridiplantae</taxon>
        <taxon>Streptophyta</taxon>
        <taxon>Embryophyta</taxon>
        <taxon>Tracheophyta</taxon>
        <taxon>Spermatophyta</taxon>
        <taxon>Magnoliopsida</taxon>
        <taxon>Liliopsida</taxon>
        <taxon>Poales</taxon>
        <taxon>Poaceae</taxon>
        <taxon>BOP clade</taxon>
        <taxon>Pooideae</taxon>
        <taxon>Triticodae</taxon>
        <taxon>Triticeae</taxon>
        <taxon>Triticinae</taxon>
        <taxon>Aegilops</taxon>
    </lineage>
</organism>
<accession>A0A452Z375</accession>
<proteinExistence type="predicted"/>
<dbReference type="AlphaFoldDB" id="A0A452Z375"/>
<reference evidence="1" key="4">
    <citation type="submission" date="2019-03" db="UniProtKB">
        <authorList>
            <consortium name="EnsemblPlants"/>
        </authorList>
    </citation>
    <scope>IDENTIFICATION</scope>
</reference>
<reference evidence="1" key="3">
    <citation type="journal article" date="2017" name="Nature">
        <title>Genome sequence of the progenitor of the wheat D genome Aegilops tauschii.</title>
        <authorList>
            <person name="Luo M.C."/>
            <person name="Gu Y.Q."/>
            <person name="Puiu D."/>
            <person name="Wang H."/>
            <person name="Twardziok S.O."/>
            <person name="Deal K.R."/>
            <person name="Huo N."/>
            <person name="Zhu T."/>
            <person name="Wang L."/>
            <person name="Wang Y."/>
            <person name="McGuire P.E."/>
            <person name="Liu S."/>
            <person name="Long H."/>
            <person name="Ramasamy R.K."/>
            <person name="Rodriguez J.C."/>
            <person name="Van S.L."/>
            <person name="Yuan L."/>
            <person name="Wang Z."/>
            <person name="Xia Z."/>
            <person name="Xiao L."/>
            <person name="Anderson O.D."/>
            <person name="Ouyang S."/>
            <person name="Liang Y."/>
            <person name="Zimin A.V."/>
            <person name="Pertea G."/>
            <person name="Qi P."/>
            <person name="Bennetzen J.L."/>
            <person name="Dai X."/>
            <person name="Dawson M.W."/>
            <person name="Muller H.G."/>
            <person name="Kugler K."/>
            <person name="Rivarola-Duarte L."/>
            <person name="Spannagl M."/>
            <person name="Mayer K.F.X."/>
            <person name="Lu F.H."/>
            <person name="Bevan M.W."/>
            <person name="Leroy P."/>
            <person name="Li P."/>
            <person name="You F.M."/>
            <person name="Sun Q."/>
            <person name="Liu Z."/>
            <person name="Lyons E."/>
            <person name="Wicker T."/>
            <person name="Salzberg S.L."/>
            <person name="Devos K.M."/>
            <person name="Dvorak J."/>
        </authorList>
    </citation>
    <scope>NUCLEOTIDE SEQUENCE [LARGE SCALE GENOMIC DNA]</scope>
    <source>
        <strain evidence="1">cv. AL8/78</strain>
    </source>
</reference>
<dbReference type="EnsemblPlants" id="AET1Gv20617000.21">
    <property type="protein sequence ID" value="AET1Gv20617000.21"/>
    <property type="gene ID" value="AET1Gv20617000"/>
</dbReference>